<evidence type="ECO:0000313" key="2">
    <source>
        <dbReference type="Proteomes" id="UP000199337"/>
    </source>
</evidence>
<dbReference type="Proteomes" id="UP000199337">
    <property type="component" value="Unassembled WGS sequence"/>
</dbReference>
<reference evidence="2" key="1">
    <citation type="submission" date="2016-10" db="EMBL/GenBank/DDBJ databases">
        <authorList>
            <person name="Varghese N."/>
            <person name="Submissions S."/>
        </authorList>
    </citation>
    <scope>NUCLEOTIDE SEQUENCE [LARGE SCALE GENOMIC DNA]</scope>
    <source>
        <strain evidence="2">DSM 17038</strain>
    </source>
</reference>
<protein>
    <submittedName>
        <fullName evidence="1">Uncharacterized protein</fullName>
    </submittedName>
</protein>
<proteinExistence type="predicted"/>
<evidence type="ECO:0000313" key="1">
    <source>
        <dbReference type="EMBL" id="SFF92242.1"/>
    </source>
</evidence>
<sequence>MRFNMLQNSMDSLSEAIEYYINGKKYTDERCYKFCIFMLYHSAELILKEILYREHKVLICERIEDFKNSGDIKTVGLKESLKRVHRICQIDLGRYHNYLIVLADNRNKIQHYEFNIDVETLIKVIISSFSSIEYLVHSVLNTHFDDFGDLITQEQIEELHSDQEAYIKRKRDIREDIKSNNLQKVSFECWEDKYIALPCPKCSETFLVNDDLVIKCLFCGKQYGSIEDLYNHDKNCIIADFMERELERREALFDELIECPWCNYRTVIFDKGNLRWKCAACGKSFSNDEVRDYHYMKGRDDWEAEVADMMEDPHYNHLWE</sequence>
<keyword evidence="2" id="KW-1185">Reference proteome</keyword>
<organism evidence="1 2">
    <name type="scientific">Desulfotruncus arcticus DSM 17038</name>
    <dbReference type="NCBI Taxonomy" id="1121424"/>
    <lineage>
        <taxon>Bacteria</taxon>
        <taxon>Bacillati</taxon>
        <taxon>Bacillota</taxon>
        <taxon>Clostridia</taxon>
        <taxon>Eubacteriales</taxon>
        <taxon>Desulfallaceae</taxon>
        <taxon>Desulfotruncus</taxon>
    </lineage>
</organism>
<accession>A0A1I2MLC4</accession>
<gene>
    <name evidence="1" type="ORF">SAMN05660649_00005</name>
</gene>
<dbReference type="AlphaFoldDB" id="A0A1I2MLC4"/>
<name>A0A1I2MLC4_9FIRM</name>
<dbReference type="EMBL" id="FOOX01000001">
    <property type="protein sequence ID" value="SFF92242.1"/>
    <property type="molecule type" value="Genomic_DNA"/>
</dbReference>